<dbReference type="STRING" id="1817813.A2008_02375"/>
<evidence type="ECO:0000256" key="3">
    <source>
        <dbReference type="ARBA" id="ARBA00061607"/>
    </source>
</evidence>
<dbReference type="Pfam" id="PF07726">
    <property type="entry name" value="AAA_3"/>
    <property type="match status" value="1"/>
</dbReference>
<dbReference type="AlphaFoldDB" id="A0A1F7WH45"/>
<dbReference type="Gene3D" id="3.40.50.300">
    <property type="entry name" value="P-loop containing nucleotide triphosphate hydrolases"/>
    <property type="match status" value="1"/>
</dbReference>
<dbReference type="InterPro" id="IPR027417">
    <property type="entry name" value="P-loop_NTPase"/>
</dbReference>
<dbReference type="SUPFAM" id="SSF52540">
    <property type="entry name" value="P-loop containing nucleoside triphosphate hydrolases"/>
    <property type="match status" value="1"/>
</dbReference>
<dbReference type="SMART" id="SM00382">
    <property type="entry name" value="AAA"/>
    <property type="match status" value="1"/>
</dbReference>
<dbReference type="Pfam" id="PF17863">
    <property type="entry name" value="AAA_lid_2"/>
    <property type="match status" value="1"/>
</dbReference>
<dbReference type="InterPro" id="IPR011703">
    <property type="entry name" value="ATPase_AAA-3"/>
</dbReference>
<keyword evidence="1" id="KW-0547">Nucleotide-binding</keyword>
<dbReference type="PIRSF" id="PIRSF002849">
    <property type="entry name" value="AAA_ATPase_chaperone_MoxR_prd"/>
    <property type="match status" value="1"/>
</dbReference>
<dbReference type="Gene3D" id="1.10.8.80">
    <property type="entry name" value="Magnesium chelatase subunit I, C-Terminal domain"/>
    <property type="match status" value="1"/>
</dbReference>
<dbReference type="Proteomes" id="UP000178735">
    <property type="component" value="Unassembled WGS sequence"/>
</dbReference>
<evidence type="ECO:0000256" key="1">
    <source>
        <dbReference type="ARBA" id="ARBA00022741"/>
    </source>
</evidence>
<evidence type="ECO:0000259" key="4">
    <source>
        <dbReference type="SMART" id="SM00382"/>
    </source>
</evidence>
<name>A0A1F7WH45_9BACT</name>
<dbReference type="InterPro" id="IPR003593">
    <property type="entry name" value="AAA+_ATPase"/>
</dbReference>
<evidence type="ECO:0000313" key="5">
    <source>
        <dbReference type="EMBL" id="OGM02142.1"/>
    </source>
</evidence>
<protein>
    <submittedName>
        <fullName evidence="5">AAA family ATPase</fullName>
    </submittedName>
</protein>
<accession>A0A1F7WH45</accession>
<dbReference type="InterPro" id="IPR050764">
    <property type="entry name" value="CbbQ/NirQ/NorQ/GpvN"/>
</dbReference>
<organism evidence="5 6">
    <name type="scientific">Candidatus Wallbacteria bacterium GWC2_49_35</name>
    <dbReference type="NCBI Taxonomy" id="1817813"/>
    <lineage>
        <taxon>Bacteria</taxon>
        <taxon>Candidatus Walliibacteriota</taxon>
    </lineage>
</organism>
<sequence length="337" mass="37469">MHKNENIQIDHSLIKNFSDSYKKLQHQVAQVIVGQKDVVEKVLISLFARGHVLIVGVPGLAKTLLISTIARALDLKFNRVQFTPDLMPSDITGTDIIETDSKTGERAFRFIKGPVFSNILLADEINRTPPKTQAALLQAMQEYKVTVGGRTYDLTPPFFVLATQNPIEQEGTYPLPEAQLDRFMFNVYIDYPEYNDEIEIVKNYTSPIIPEITPVLSAGEIIALQDLVRRVPVSDTIVNYAVTICTMTRPHAKNAPEITKRYVSWGAGPRASLYLILGAKASALLAGRTAVSVEDVNSVAHCVLRHRVITNFQAEADSIDSVKIIDEIIKLVDQKTV</sequence>
<evidence type="ECO:0000313" key="6">
    <source>
        <dbReference type="Proteomes" id="UP000178735"/>
    </source>
</evidence>
<evidence type="ECO:0000256" key="2">
    <source>
        <dbReference type="ARBA" id="ARBA00022840"/>
    </source>
</evidence>
<feature type="domain" description="AAA+ ATPase" evidence="4">
    <location>
        <begin position="48"/>
        <end position="193"/>
    </location>
</feature>
<comment type="similarity">
    <text evidence="3">Belongs to the MoxR family.</text>
</comment>
<dbReference type="PANTHER" id="PTHR42759">
    <property type="entry name" value="MOXR FAMILY PROTEIN"/>
    <property type="match status" value="1"/>
</dbReference>
<dbReference type="CDD" id="cd00009">
    <property type="entry name" value="AAA"/>
    <property type="match status" value="1"/>
</dbReference>
<dbReference type="InterPro" id="IPR041628">
    <property type="entry name" value="ChlI/MoxR_AAA_lid"/>
</dbReference>
<dbReference type="GO" id="GO:0005524">
    <property type="term" value="F:ATP binding"/>
    <property type="evidence" value="ECO:0007669"/>
    <property type="project" value="UniProtKB-KW"/>
</dbReference>
<dbReference type="PANTHER" id="PTHR42759:SF1">
    <property type="entry name" value="MAGNESIUM-CHELATASE SUBUNIT CHLD"/>
    <property type="match status" value="1"/>
</dbReference>
<proteinExistence type="inferred from homology"/>
<dbReference type="EMBL" id="MGFH01000215">
    <property type="protein sequence ID" value="OGM02142.1"/>
    <property type="molecule type" value="Genomic_DNA"/>
</dbReference>
<reference evidence="5 6" key="1">
    <citation type="journal article" date="2016" name="Nat. Commun.">
        <title>Thousands of microbial genomes shed light on interconnected biogeochemical processes in an aquifer system.</title>
        <authorList>
            <person name="Anantharaman K."/>
            <person name="Brown C.T."/>
            <person name="Hug L.A."/>
            <person name="Sharon I."/>
            <person name="Castelle C.J."/>
            <person name="Probst A.J."/>
            <person name="Thomas B.C."/>
            <person name="Singh A."/>
            <person name="Wilkins M.J."/>
            <person name="Karaoz U."/>
            <person name="Brodie E.L."/>
            <person name="Williams K.H."/>
            <person name="Hubbard S.S."/>
            <person name="Banfield J.F."/>
        </authorList>
    </citation>
    <scope>NUCLEOTIDE SEQUENCE [LARGE SCALE GENOMIC DNA]</scope>
</reference>
<keyword evidence="2" id="KW-0067">ATP-binding</keyword>
<comment type="caution">
    <text evidence="5">The sequence shown here is derived from an EMBL/GenBank/DDBJ whole genome shotgun (WGS) entry which is preliminary data.</text>
</comment>
<dbReference type="GO" id="GO:0016887">
    <property type="term" value="F:ATP hydrolysis activity"/>
    <property type="evidence" value="ECO:0007669"/>
    <property type="project" value="InterPro"/>
</dbReference>
<gene>
    <name evidence="5" type="ORF">A2008_02375</name>
</gene>
<dbReference type="FunFam" id="3.40.50.300:FF:000640">
    <property type="entry name" value="MoxR family ATPase"/>
    <property type="match status" value="1"/>
</dbReference>